<keyword evidence="3 6" id="KW-0812">Transmembrane</keyword>
<evidence type="ECO:0000256" key="4">
    <source>
        <dbReference type="ARBA" id="ARBA00022989"/>
    </source>
</evidence>
<dbReference type="PANTHER" id="PTHR35007:SF4">
    <property type="entry name" value="CONSERVED TRANSMEMBRANE PROTEIN-RELATED"/>
    <property type="match status" value="1"/>
</dbReference>
<keyword evidence="5 6" id="KW-0472">Membrane</keyword>
<evidence type="ECO:0000313" key="8">
    <source>
        <dbReference type="EMBL" id="CAB4562868.1"/>
    </source>
</evidence>
<evidence type="ECO:0000256" key="6">
    <source>
        <dbReference type="SAM" id="Phobius"/>
    </source>
</evidence>
<name>A0A6J6DNZ7_9ZZZZ</name>
<evidence type="ECO:0000259" key="7">
    <source>
        <dbReference type="Pfam" id="PF00482"/>
    </source>
</evidence>
<dbReference type="AlphaFoldDB" id="A0A6J6DNZ7"/>
<dbReference type="EMBL" id="CAEZTM010000005">
    <property type="protein sequence ID" value="CAB4562868.1"/>
    <property type="molecule type" value="Genomic_DNA"/>
</dbReference>
<comment type="subcellular location">
    <subcellularLocation>
        <location evidence="1">Cell membrane</location>
        <topology evidence="1">Multi-pass membrane protein</topology>
    </subcellularLocation>
</comment>
<organism evidence="8">
    <name type="scientific">freshwater metagenome</name>
    <dbReference type="NCBI Taxonomy" id="449393"/>
    <lineage>
        <taxon>unclassified sequences</taxon>
        <taxon>metagenomes</taxon>
        <taxon>ecological metagenomes</taxon>
    </lineage>
</organism>
<reference evidence="8" key="1">
    <citation type="submission" date="2020-05" db="EMBL/GenBank/DDBJ databases">
        <authorList>
            <person name="Chiriac C."/>
            <person name="Salcher M."/>
            <person name="Ghai R."/>
            <person name="Kavagutti S V."/>
        </authorList>
    </citation>
    <scope>NUCLEOTIDE SEQUENCE</scope>
</reference>
<keyword evidence="2" id="KW-1003">Cell membrane</keyword>
<evidence type="ECO:0000256" key="1">
    <source>
        <dbReference type="ARBA" id="ARBA00004651"/>
    </source>
</evidence>
<feature type="transmembrane region" description="Helical" evidence="6">
    <location>
        <begin position="154"/>
        <end position="179"/>
    </location>
</feature>
<feature type="domain" description="Type II secretion system protein GspF" evidence="7">
    <location>
        <begin position="23"/>
        <end position="141"/>
    </location>
</feature>
<dbReference type="InterPro" id="IPR018076">
    <property type="entry name" value="T2SS_GspF_dom"/>
</dbReference>
<protein>
    <submittedName>
        <fullName evidence="8">Unannotated protein</fullName>
    </submittedName>
</protein>
<keyword evidence="4 6" id="KW-1133">Transmembrane helix</keyword>
<sequence>MFDWIPKFSRRNRDPPTDPAAAIRTLAALHQAGLSVPSLWAELARNPSHGAIPVAMTSAISEGANPHDALQNLTAEADASWRALGACWAIARVSGAPLGPALEALSEALSDISRTQRQITAALAGPRATTRLVMVLPVIGVIGGELGGQSSAGFLFGTGLGAATLALGLAMMAGAWWWLRLLAERAKPDPSALGLELDLFAIATGGGAIPERARDLVVSACSEFALDMGEPETLDGLVTLSRRAGVPVAGLAKASASLRRDLGRTDSEERMARLGVSVVIPLGLLVLPAFVLVAVVPMAVSLWEGSLA</sequence>
<accession>A0A6J6DNZ7</accession>
<dbReference type="Pfam" id="PF00482">
    <property type="entry name" value="T2SSF"/>
    <property type="match status" value="1"/>
</dbReference>
<evidence type="ECO:0000256" key="3">
    <source>
        <dbReference type="ARBA" id="ARBA00022692"/>
    </source>
</evidence>
<dbReference type="GO" id="GO:0005886">
    <property type="term" value="C:plasma membrane"/>
    <property type="evidence" value="ECO:0007669"/>
    <property type="project" value="UniProtKB-SubCell"/>
</dbReference>
<feature type="transmembrane region" description="Helical" evidence="6">
    <location>
        <begin position="274"/>
        <end position="300"/>
    </location>
</feature>
<evidence type="ECO:0000256" key="5">
    <source>
        <dbReference type="ARBA" id="ARBA00023136"/>
    </source>
</evidence>
<gene>
    <name evidence="8" type="ORF">UFOPK1684_00221</name>
</gene>
<dbReference type="PANTHER" id="PTHR35007">
    <property type="entry name" value="INTEGRAL MEMBRANE PROTEIN-RELATED"/>
    <property type="match status" value="1"/>
</dbReference>
<evidence type="ECO:0000256" key="2">
    <source>
        <dbReference type="ARBA" id="ARBA00022475"/>
    </source>
</evidence>
<proteinExistence type="predicted"/>